<evidence type="ECO:0000313" key="4">
    <source>
        <dbReference type="Proteomes" id="UP000027002"/>
    </source>
</evidence>
<evidence type="ECO:0000256" key="2">
    <source>
        <dbReference type="SAM" id="MobiDB-lite"/>
    </source>
</evidence>
<dbReference type="KEGG" id="uvi:66063814"/>
<name>A0A8E5HP29_USTVR</name>
<keyword evidence="4" id="KW-1185">Reference proteome</keyword>
<dbReference type="EMBL" id="CP072754">
    <property type="protein sequence ID" value="QUC18795.1"/>
    <property type="molecule type" value="Genomic_DNA"/>
</dbReference>
<proteinExistence type="inferred from homology"/>
<dbReference type="InterPro" id="IPR015034">
    <property type="entry name" value="Bles03"/>
</dbReference>
<evidence type="ECO:0008006" key="5">
    <source>
        <dbReference type="Google" id="ProtNLM"/>
    </source>
</evidence>
<dbReference type="OrthoDB" id="10067381at2759"/>
<protein>
    <recommendedName>
        <fullName evidence="5">DNA polymerase II large subunit-like protein</fullName>
    </recommendedName>
</protein>
<dbReference type="RefSeq" id="XP_042996468.1">
    <property type="nucleotide sequence ID" value="XM_043140534.1"/>
</dbReference>
<evidence type="ECO:0000256" key="1">
    <source>
        <dbReference type="ARBA" id="ARBA00010568"/>
    </source>
</evidence>
<dbReference type="PANTHER" id="PTHR31977:SF1">
    <property type="entry name" value="UPF0696 PROTEIN C11ORF68"/>
    <property type="match status" value="1"/>
</dbReference>
<dbReference type="Proteomes" id="UP000027002">
    <property type="component" value="Chromosome 2"/>
</dbReference>
<organism evidence="3 4">
    <name type="scientific">Ustilaginoidea virens</name>
    <name type="common">Rice false smut fungus</name>
    <name type="synonym">Villosiclava virens</name>
    <dbReference type="NCBI Taxonomy" id="1159556"/>
    <lineage>
        <taxon>Eukaryota</taxon>
        <taxon>Fungi</taxon>
        <taxon>Dikarya</taxon>
        <taxon>Ascomycota</taxon>
        <taxon>Pezizomycotina</taxon>
        <taxon>Sordariomycetes</taxon>
        <taxon>Hypocreomycetidae</taxon>
        <taxon>Hypocreales</taxon>
        <taxon>Clavicipitaceae</taxon>
        <taxon>Ustilaginoidea</taxon>
    </lineage>
</organism>
<gene>
    <name evidence="3" type="ORF">UV8b_03036</name>
</gene>
<sequence length="300" mass="33243">MASSDCHFYGPEEEKQRLEARVEKFDASAWLRQRNTLLFGCPSRKPSAFIDSSSSRLHNPYAGVGYAWQLTETLEAFLTRLPPATTDRTDDVPWIFICNPYVSSRERQTRDGGPLEGNQDEAPAEKGGQLHLVARGAAERLELLADLTQKVTSSGASPTFIARELSSARAQAAADILNLAHAGRVRTGKWMLFHPAVAVNEVWELVARATANNELGVAAKVAPRAPFDDVRSDRLVCIYTADFMDRCDVGRVLKRLRELKLAGSDQRRIYYKPDIYTYIGISSGNPWGLSASIYNSGDFS</sequence>
<feature type="region of interest" description="Disordered" evidence="2">
    <location>
        <begin position="105"/>
        <end position="127"/>
    </location>
</feature>
<reference evidence="3" key="1">
    <citation type="submission" date="2020-03" db="EMBL/GenBank/DDBJ databases">
        <title>A mixture of massive structural variations and highly conserved coding sequences in Ustilaginoidea virens genome.</title>
        <authorList>
            <person name="Zhang K."/>
            <person name="Zhao Z."/>
            <person name="Zhang Z."/>
            <person name="Li Y."/>
            <person name="Hsiang T."/>
            <person name="Sun W."/>
        </authorList>
    </citation>
    <scope>NUCLEOTIDE SEQUENCE</scope>
    <source>
        <strain evidence="3">UV-8b</strain>
    </source>
</reference>
<dbReference type="SUPFAM" id="SSF55418">
    <property type="entry name" value="eIF4e-like"/>
    <property type="match status" value="1"/>
</dbReference>
<dbReference type="GeneID" id="66063814"/>
<dbReference type="PANTHER" id="PTHR31977">
    <property type="entry name" value="UPF0696 PROTEIN C11ORF68"/>
    <property type="match status" value="1"/>
</dbReference>
<accession>A0A8E5HP29</accession>
<evidence type="ECO:0000313" key="3">
    <source>
        <dbReference type="EMBL" id="QUC18795.1"/>
    </source>
</evidence>
<dbReference type="InterPro" id="IPR023398">
    <property type="entry name" value="TIF_eIF4e-like"/>
</dbReference>
<dbReference type="Gene3D" id="3.30.760.10">
    <property type="entry name" value="RNA Cap, Translation Initiation Factor Eif4e"/>
    <property type="match status" value="1"/>
</dbReference>
<comment type="similarity">
    <text evidence="1">Belongs to the UPF0696 family.</text>
</comment>
<dbReference type="AlphaFoldDB" id="A0A8E5HP29"/>
<dbReference type="Pfam" id="PF08939">
    <property type="entry name" value="Bles03"/>
    <property type="match status" value="1"/>
</dbReference>